<feature type="region of interest" description="Disordered" evidence="1">
    <location>
        <begin position="169"/>
        <end position="224"/>
    </location>
</feature>
<name>A0A8H4ZNC6_9HYPO</name>
<evidence type="ECO:0000313" key="3">
    <source>
        <dbReference type="Proteomes" id="UP000573603"/>
    </source>
</evidence>
<reference evidence="2 3" key="1">
    <citation type="journal article" date="2020" name="BMC Genomics">
        <title>Correction to: Identification and distribution of gene clusters required for synthesis of sphingolipid metabolism inhibitors in diverse species of the filamentous fungus Fusarium.</title>
        <authorList>
            <person name="Kim H.S."/>
            <person name="Lohmar J.M."/>
            <person name="Busman M."/>
            <person name="Brown D.W."/>
            <person name="Naumann T.A."/>
            <person name="Divon H.H."/>
            <person name="Lysoe E."/>
            <person name="Uhlig S."/>
            <person name="Proctor R.H."/>
        </authorList>
    </citation>
    <scope>NUCLEOTIDE SEQUENCE [LARGE SCALE GENOMIC DNA]</scope>
    <source>
        <strain evidence="2 3">NRRL 25214</strain>
    </source>
</reference>
<comment type="caution">
    <text evidence="2">The sequence shown here is derived from an EMBL/GenBank/DDBJ whole genome shotgun (WGS) entry which is preliminary data.</text>
</comment>
<evidence type="ECO:0000313" key="2">
    <source>
        <dbReference type="EMBL" id="KAF5249608.1"/>
    </source>
</evidence>
<dbReference type="Proteomes" id="UP000573603">
    <property type="component" value="Unassembled WGS sequence"/>
</dbReference>
<dbReference type="EMBL" id="JABEVY010000110">
    <property type="protein sequence ID" value="KAF5249608.1"/>
    <property type="molecule type" value="Genomic_DNA"/>
</dbReference>
<proteinExistence type="predicted"/>
<evidence type="ECO:0000256" key="1">
    <source>
        <dbReference type="SAM" id="MobiDB-lite"/>
    </source>
</evidence>
<feature type="compositionally biased region" description="Low complexity" evidence="1">
    <location>
        <begin position="173"/>
        <end position="202"/>
    </location>
</feature>
<sequence length="441" mass="50331">MPLPKTDEEIKASWSPQEWKFHAWEEKNIKNILDTQNRDAEWDAYSKLVKQAWPDRDEREKYLEWAHTWNGRIFVRNKYVMNTEDYIEMISQANFLDMDKVNRISRNIPLYPMPFVAIGEAHFGRGFSGYAFTPVTDFLEPKYPDSDSDALGNMMLALNINVPHSPPLSPENSVYSFDSDSDSNSSELFHTSPSPTNSQSQSAVWVESSDITRENSPDSATPNVDLRKLMGARLGFTSGPSSVFNDTKGDYLTATIPSAVEQVPANIRATRESGTQDFVFVQLGLLWTFTGDWKKARQGNPNVDKQGKWNPNGFAVVVRLSPKGEPGKVYALRHPNVVPQLEKIEDDLIELWKEEGNKKRNQKRGFMLKHYRPGHPHPKGDYSFWIAKIADSIQELGSYEREFEFDIVPSNEPQIVNAKIWIYELDGPALTPVREPDEIDI</sequence>
<accession>A0A8H4ZNC6</accession>
<protein>
    <submittedName>
        <fullName evidence="2">Uncharacterized protein</fullName>
    </submittedName>
</protein>
<organism evidence="2 3">
    <name type="scientific">Fusarium anthophilum</name>
    <dbReference type="NCBI Taxonomy" id="48485"/>
    <lineage>
        <taxon>Eukaryota</taxon>
        <taxon>Fungi</taxon>
        <taxon>Dikarya</taxon>
        <taxon>Ascomycota</taxon>
        <taxon>Pezizomycotina</taxon>
        <taxon>Sordariomycetes</taxon>
        <taxon>Hypocreomycetidae</taxon>
        <taxon>Hypocreales</taxon>
        <taxon>Nectriaceae</taxon>
        <taxon>Fusarium</taxon>
        <taxon>Fusarium fujikuroi species complex</taxon>
    </lineage>
</organism>
<dbReference type="AlphaFoldDB" id="A0A8H4ZNC6"/>
<gene>
    <name evidence="2" type="ORF">FANTH_5115</name>
</gene>
<keyword evidence="3" id="KW-1185">Reference proteome</keyword>